<accession>G0N1I1</accession>
<dbReference type="PANTHER" id="PTHR23014">
    <property type="entry name" value="F-BOX A PROTEIN"/>
    <property type="match status" value="1"/>
</dbReference>
<dbReference type="EMBL" id="GL379827">
    <property type="protein sequence ID" value="EGT50162.1"/>
    <property type="molecule type" value="Genomic_DNA"/>
</dbReference>
<reference evidence="3" key="1">
    <citation type="submission" date="2011-07" db="EMBL/GenBank/DDBJ databases">
        <authorList>
            <consortium name="Caenorhabditis brenneri Sequencing and Analysis Consortium"/>
            <person name="Wilson R.K."/>
        </authorList>
    </citation>
    <scope>NUCLEOTIDE SEQUENCE [LARGE SCALE GENOMIC DNA]</scope>
    <source>
        <strain evidence="3">PB2801</strain>
    </source>
</reference>
<evidence type="ECO:0000313" key="2">
    <source>
        <dbReference type="EMBL" id="EGT50162.1"/>
    </source>
</evidence>
<gene>
    <name evidence="2" type="ORF">CAEBREN_16274</name>
</gene>
<dbReference type="InterPro" id="IPR002900">
    <property type="entry name" value="DUF38/FTH_CAE_spp"/>
</dbReference>
<dbReference type="PANTHER" id="PTHR23014:SF1">
    <property type="entry name" value="DUF38 DOMAIN-CONTAINING PROTEIN-RELATED"/>
    <property type="match status" value="1"/>
</dbReference>
<dbReference type="InParanoid" id="G0N1I1"/>
<protein>
    <recommendedName>
        <fullName evidence="1">DUF38 domain-containing protein</fullName>
    </recommendedName>
</protein>
<dbReference type="AlphaFoldDB" id="G0N1I1"/>
<keyword evidence="3" id="KW-1185">Reference proteome</keyword>
<dbReference type="Proteomes" id="UP000008068">
    <property type="component" value="Unassembled WGS sequence"/>
</dbReference>
<feature type="domain" description="DUF38" evidence="1">
    <location>
        <begin position="9"/>
        <end position="53"/>
    </location>
</feature>
<organism evidence="3">
    <name type="scientific">Caenorhabditis brenneri</name>
    <name type="common">Nematode worm</name>
    <dbReference type="NCBI Taxonomy" id="135651"/>
    <lineage>
        <taxon>Eukaryota</taxon>
        <taxon>Metazoa</taxon>
        <taxon>Ecdysozoa</taxon>
        <taxon>Nematoda</taxon>
        <taxon>Chromadorea</taxon>
        <taxon>Rhabditida</taxon>
        <taxon>Rhabditina</taxon>
        <taxon>Rhabditomorpha</taxon>
        <taxon>Rhabditoidea</taxon>
        <taxon>Rhabditidae</taxon>
        <taxon>Peloderinae</taxon>
        <taxon>Caenorhabditis</taxon>
    </lineage>
</organism>
<dbReference type="Pfam" id="PF01827">
    <property type="entry name" value="FTH"/>
    <property type="match status" value="1"/>
</dbReference>
<evidence type="ECO:0000259" key="1">
    <source>
        <dbReference type="Pfam" id="PF01827"/>
    </source>
</evidence>
<proteinExistence type="predicted"/>
<dbReference type="HOGENOM" id="CLU_2051724_0_0_1"/>
<name>G0N1I1_CAEBE</name>
<sequence>MRRIPVRAGIQNFEHFEIAKICFEEVTVDDVMKVKENFLNSPSTIKHLQLFFHRFPNQDHLIESFGQPYRNTDNFFIAQQKSWFFRRPDNHVLFIDLSGNFLVFNIKSLDDVPQGAAVIG</sequence>
<evidence type="ECO:0000313" key="3">
    <source>
        <dbReference type="Proteomes" id="UP000008068"/>
    </source>
</evidence>